<evidence type="ECO:0000256" key="8">
    <source>
        <dbReference type="ARBA" id="ARBA00023012"/>
    </source>
</evidence>
<feature type="transmembrane region" description="Helical" evidence="9">
    <location>
        <begin position="12"/>
        <end position="34"/>
    </location>
</feature>
<evidence type="ECO:0000256" key="9">
    <source>
        <dbReference type="SAM" id="Phobius"/>
    </source>
</evidence>
<feature type="transmembrane region" description="Helical" evidence="9">
    <location>
        <begin position="150"/>
        <end position="169"/>
    </location>
</feature>
<keyword evidence="7" id="KW-0067">ATP-binding</keyword>
<dbReference type="PANTHER" id="PTHR24421">
    <property type="entry name" value="NITRATE/NITRITE SENSOR PROTEIN NARX-RELATED"/>
    <property type="match status" value="1"/>
</dbReference>
<keyword evidence="9" id="KW-0812">Transmembrane</keyword>
<feature type="transmembrane region" description="Helical" evidence="9">
    <location>
        <begin position="46"/>
        <end position="62"/>
    </location>
</feature>
<keyword evidence="9" id="KW-0472">Membrane</keyword>
<dbReference type="EC" id="2.7.13.3" evidence="2"/>
<dbReference type="RefSeq" id="WP_259860343.1">
    <property type="nucleotide sequence ID" value="NZ_BAAAST010000057.1"/>
</dbReference>
<keyword evidence="14" id="KW-1185">Reference proteome</keyword>
<evidence type="ECO:0000313" key="14">
    <source>
        <dbReference type="Proteomes" id="UP001059617"/>
    </source>
</evidence>
<dbReference type="PANTHER" id="PTHR24421:SF10">
    <property type="entry name" value="NITRATE_NITRITE SENSOR PROTEIN NARQ"/>
    <property type="match status" value="1"/>
</dbReference>
<protein>
    <recommendedName>
        <fullName evidence="2">histidine kinase</fullName>
        <ecNumber evidence="2">2.7.13.3</ecNumber>
    </recommendedName>
</protein>
<dbReference type="EMBL" id="CP073720">
    <property type="protein sequence ID" value="UWP82571.1"/>
    <property type="molecule type" value="Genomic_DNA"/>
</dbReference>
<evidence type="ECO:0000256" key="6">
    <source>
        <dbReference type="ARBA" id="ARBA00022777"/>
    </source>
</evidence>
<reference evidence="13" key="1">
    <citation type="submission" date="2021-04" db="EMBL/GenBank/DDBJ databases">
        <authorList>
            <person name="Hartkoorn R.C."/>
            <person name="Beaudoing E."/>
            <person name="Hot D."/>
        </authorList>
    </citation>
    <scope>NUCLEOTIDE SEQUENCE</scope>
    <source>
        <strain evidence="13">NRRL B-16292</strain>
    </source>
</reference>
<keyword evidence="9" id="KW-1133">Transmembrane helix</keyword>
<keyword evidence="5" id="KW-0547">Nucleotide-binding</keyword>
<feature type="domain" description="Histidine kinase/HSP90-like ATPase" evidence="10">
    <location>
        <begin position="301"/>
        <end position="387"/>
    </location>
</feature>
<evidence type="ECO:0000313" key="13">
    <source>
        <dbReference type="EMBL" id="UWP82571.1"/>
    </source>
</evidence>
<keyword evidence="6 13" id="KW-0418">Kinase</keyword>
<dbReference type="InterPro" id="IPR003594">
    <property type="entry name" value="HATPase_dom"/>
</dbReference>
<evidence type="ECO:0000259" key="12">
    <source>
        <dbReference type="Pfam" id="PF23539"/>
    </source>
</evidence>
<evidence type="ECO:0000256" key="2">
    <source>
        <dbReference type="ARBA" id="ARBA00012438"/>
    </source>
</evidence>
<dbReference type="Gene3D" id="1.20.5.1930">
    <property type="match status" value="1"/>
</dbReference>
<reference evidence="13" key="2">
    <citation type="submission" date="2022-09" db="EMBL/GenBank/DDBJ databases">
        <title>Biosynthetic gene clusters of Dactylosporangioum fulvum.</title>
        <authorList>
            <person name="Caradec T."/>
        </authorList>
    </citation>
    <scope>NUCLEOTIDE SEQUENCE</scope>
    <source>
        <strain evidence="13">NRRL B-16292</strain>
    </source>
</reference>
<evidence type="ECO:0000256" key="5">
    <source>
        <dbReference type="ARBA" id="ARBA00022741"/>
    </source>
</evidence>
<evidence type="ECO:0000256" key="4">
    <source>
        <dbReference type="ARBA" id="ARBA00022679"/>
    </source>
</evidence>
<dbReference type="InterPro" id="IPR036890">
    <property type="entry name" value="HATPase_C_sf"/>
</dbReference>
<organism evidence="13 14">
    <name type="scientific">Dactylosporangium fulvum</name>
    <dbReference type="NCBI Taxonomy" id="53359"/>
    <lineage>
        <taxon>Bacteria</taxon>
        <taxon>Bacillati</taxon>
        <taxon>Actinomycetota</taxon>
        <taxon>Actinomycetes</taxon>
        <taxon>Micromonosporales</taxon>
        <taxon>Micromonosporaceae</taxon>
        <taxon>Dactylosporangium</taxon>
    </lineage>
</organism>
<keyword evidence="4" id="KW-0808">Transferase</keyword>
<dbReference type="InterPro" id="IPR055558">
    <property type="entry name" value="DUF7134"/>
</dbReference>
<evidence type="ECO:0000259" key="10">
    <source>
        <dbReference type="Pfam" id="PF02518"/>
    </source>
</evidence>
<dbReference type="Proteomes" id="UP001059617">
    <property type="component" value="Chromosome"/>
</dbReference>
<feature type="domain" description="Signal transduction histidine kinase subgroup 3 dimerisation and phosphoacceptor" evidence="11">
    <location>
        <begin position="190"/>
        <end position="255"/>
    </location>
</feature>
<evidence type="ECO:0000256" key="7">
    <source>
        <dbReference type="ARBA" id="ARBA00022840"/>
    </source>
</evidence>
<keyword evidence="3" id="KW-0597">Phosphoprotein</keyword>
<evidence type="ECO:0000256" key="3">
    <source>
        <dbReference type="ARBA" id="ARBA00022553"/>
    </source>
</evidence>
<dbReference type="GO" id="GO:0016301">
    <property type="term" value="F:kinase activity"/>
    <property type="evidence" value="ECO:0007669"/>
    <property type="project" value="UniProtKB-KW"/>
</dbReference>
<evidence type="ECO:0000259" key="11">
    <source>
        <dbReference type="Pfam" id="PF07730"/>
    </source>
</evidence>
<feature type="transmembrane region" description="Helical" evidence="9">
    <location>
        <begin position="116"/>
        <end position="138"/>
    </location>
</feature>
<sequence length="391" mass="40588">MASALLTRRLRLVDLVAVDTVLALLLALLCGYAARATPVEGPNEPFWVSLLAGLLIGLPVAARRLRPRAVAVAVVVASAATLTTGVIPSYAAVAPCLALVLVFYTLASSAPQRRTLWLAIIGEAVVGGALAGGDLLWAGTSGEPISPLAAVGYALVVITPAILVGYTVGERRAHAGQVRRELVRQAAIEERLRVARELHDVIAHTMTLIVVKASVGNHVAEANPQEARDALRVIEETGRTAMAEVRRVLDMLREDGSDGGATPGLADLPRLAERAAVGGVDVRLDVRRDTAAGPVPAGVGLAVFRIMQEAVTNVVKHAAPATCHARVVVDPGEVRVEVTDDGMREAVVNGAGHGLIGMRERVALHGGDLSAGPLPGGGFAVTARLPYGGRP</sequence>
<feature type="transmembrane region" description="Helical" evidence="9">
    <location>
        <begin position="92"/>
        <end position="109"/>
    </location>
</feature>
<dbReference type="Pfam" id="PF07730">
    <property type="entry name" value="HisKA_3"/>
    <property type="match status" value="1"/>
</dbReference>
<feature type="domain" description="DUF7134" evidence="12">
    <location>
        <begin position="16"/>
        <end position="170"/>
    </location>
</feature>
<dbReference type="InterPro" id="IPR050482">
    <property type="entry name" value="Sensor_HK_TwoCompSys"/>
</dbReference>
<dbReference type="SUPFAM" id="SSF55874">
    <property type="entry name" value="ATPase domain of HSP90 chaperone/DNA topoisomerase II/histidine kinase"/>
    <property type="match status" value="1"/>
</dbReference>
<dbReference type="Pfam" id="PF23539">
    <property type="entry name" value="DUF7134"/>
    <property type="match status" value="1"/>
</dbReference>
<proteinExistence type="predicted"/>
<name>A0ABY5W3A9_9ACTN</name>
<gene>
    <name evidence="13" type="ORF">Dfulv_47335</name>
</gene>
<feature type="transmembrane region" description="Helical" evidence="9">
    <location>
        <begin position="69"/>
        <end position="86"/>
    </location>
</feature>
<dbReference type="Pfam" id="PF02518">
    <property type="entry name" value="HATPase_c"/>
    <property type="match status" value="1"/>
</dbReference>
<accession>A0ABY5W3A9</accession>
<keyword evidence="8" id="KW-0902">Two-component regulatory system</keyword>
<evidence type="ECO:0000256" key="1">
    <source>
        <dbReference type="ARBA" id="ARBA00000085"/>
    </source>
</evidence>
<dbReference type="Gene3D" id="3.30.565.10">
    <property type="entry name" value="Histidine kinase-like ATPase, C-terminal domain"/>
    <property type="match status" value="1"/>
</dbReference>
<dbReference type="InterPro" id="IPR011712">
    <property type="entry name" value="Sig_transdc_His_kin_sub3_dim/P"/>
</dbReference>
<dbReference type="CDD" id="cd16917">
    <property type="entry name" value="HATPase_UhpB-NarQ-NarX-like"/>
    <property type="match status" value="1"/>
</dbReference>
<comment type="catalytic activity">
    <reaction evidence="1">
        <text>ATP + protein L-histidine = ADP + protein N-phospho-L-histidine.</text>
        <dbReference type="EC" id="2.7.13.3"/>
    </reaction>
</comment>